<organism evidence="1 2">
    <name type="scientific">Haladaptatus paucihalophilus DX253</name>
    <dbReference type="NCBI Taxonomy" id="797209"/>
    <lineage>
        <taxon>Archaea</taxon>
        <taxon>Methanobacteriati</taxon>
        <taxon>Methanobacteriota</taxon>
        <taxon>Stenosarchaea group</taxon>
        <taxon>Halobacteria</taxon>
        <taxon>Halobacteriales</taxon>
        <taxon>Haladaptataceae</taxon>
        <taxon>Haladaptatus</taxon>
    </lineage>
</organism>
<dbReference type="AlphaFoldDB" id="A0A1M7CLX6"/>
<sequence>MPRKKTESEGNTSSRAEGRRQFLKKTGTLGATISTGVVGLSGISIARPIGPDDPKAHSTHQTRDLGSHYYYDERIVDTGSRVEFVDSTFLAGKWNFVYRTSAATYSIDHKPSTDESKKAGVITGGEGFTIKELDNPRQVSTSISGNADWGLGVKSPNNYNNNWSNAAKNTITALISYFSPAVGAIATAAQIVNYWKEAAKPTGSHADVVGNYWNFWDPSGAKTDSLGHYVEYTHKVPPREEYGKDYFDSTIRNSQNNNMNQIDNYVKTFGLSMYINSSPNNMSTSEQKKYGVEKVPAAKSRAAMLSDQELDPDEPVYIARNPTVKIEEL</sequence>
<dbReference type="EMBL" id="FRAN01000011">
    <property type="protein sequence ID" value="SHL67839.1"/>
    <property type="molecule type" value="Genomic_DNA"/>
</dbReference>
<reference evidence="2" key="1">
    <citation type="submission" date="2016-11" db="EMBL/GenBank/DDBJ databases">
        <authorList>
            <person name="Varghese N."/>
            <person name="Submissions S."/>
        </authorList>
    </citation>
    <scope>NUCLEOTIDE SEQUENCE [LARGE SCALE GENOMIC DNA]</scope>
    <source>
        <strain evidence="2">DX253</strain>
    </source>
</reference>
<gene>
    <name evidence="1" type="ORF">SAMN05444342_4385</name>
</gene>
<proteinExistence type="predicted"/>
<dbReference type="InterPro" id="IPR006311">
    <property type="entry name" value="TAT_signal"/>
</dbReference>
<dbReference type="RefSeq" id="WP_139025540.1">
    <property type="nucleotide sequence ID" value="NZ_AEMG01000027.1"/>
</dbReference>
<keyword evidence="2" id="KW-1185">Reference proteome</keyword>
<evidence type="ECO:0000313" key="2">
    <source>
        <dbReference type="Proteomes" id="UP000184203"/>
    </source>
</evidence>
<dbReference type="OrthoDB" id="383750at2157"/>
<dbReference type="PROSITE" id="PS51318">
    <property type="entry name" value="TAT"/>
    <property type="match status" value="1"/>
</dbReference>
<dbReference type="NCBIfam" id="TIGR01409">
    <property type="entry name" value="TAT_signal_seq"/>
    <property type="match status" value="1"/>
</dbReference>
<dbReference type="InterPro" id="IPR019546">
    <property type="entry name" value="TAT_signal_bac_arc"/>
</dbReference>
<accession>A0A1M7CLX6</accession>
<evidence type="ECO:0000313" key="1">
    <source>
        <dbReference type="EMBL" id="SHL67839.1"/>
    </source>
</evidence>
<dbReference type="Proteomes" id="UP000184203">
    <property type="component" value="Unassembled WGS sequence"/>
</dbReference>
<protein>
    <submittedName>
        <fullName evidence="1">Tat (Twin-arginine translocation) pathway signal sequence</fullName>
    </submittedName>
</protein>
<name>A0A1M7CLX6_HALPU</name>